<dbReference type="AlphaFoldDB" id="A0A1H9S1W4"/>
<evidence type="ECO:0000313" key="11">
    <source>
        <dbReference type="EMBL" id="SER79046.1"/>
    </source>
</evidence>
<dbReference type="OrthoDB" id="9814303at2"/>
<dbReference type="PROSITE" id="PS00216">
    <property type="entry name" value="SUGAR_TRANSPORT_1"/>
    <property type="match status" value="1"/>
</dbReference>
<dbReference type="InterPro" id="IPR011701">
    <property type="entry name" value="MFS"/>
</dbReference>
<evidence type="ECO:0000256" key="9">
    <source>
        <dbReference type="SAM" id="Phobius"/>
    </source>
</evidence>
<sequence>MSLKTPTNEPARNLSAAPSSAAPPPPHVSTLGPLLLVSLALLSAAAPLGTDMYLASMVQLAQDLHTSASAAQLTLSAFMIGMGLGQLIIGPISDSIGRRRPLVIGSVCFLISSVCVALAPNIELLIALRFVMGLAGGTGVVLARAVVADLADANGAAKAYALLMAIQGLAPVIAPVLGGVLSGPIGWRGIFAVLAIFNAFMALAAIFVVPESLPASKRNGAGVSQVWHDLSAMLGNLRFIGYGIIFAVGFGVMFAYISASPFVLQGEYGLSKINYSLAFAGNAVLMAIVAAASARLVEHFQIRHLMLVGLGLMTLGTAGLVIASLLGTTPLGLVIGLLALTLAGISLSSGNATALAISALSGRAAGTGSGLLGAAQFLVAAVVSPLVGLGHRPVVSMALVMAGCLAITLAVGLPLSRSSRGAATPQQAREV</sequence>
<comment type="subcellular location">
    <subcellularLocation>
        <location evidence="1">Cell membrane</location>
        <topology evidence="1">Multi-pass membrane protein</topology>
    </subcellularLocation>
</comment>
<feature type="transmembrane region" description="Helical" evidence="9">
    <location>
        <begin position="187"/>
        <end position="209"/>
    </location>
</feature>
<dbReference type="InterPro" id="IPR020846">
    <property type="entry name" value="MFS_dom"/>
</dbReference>
<dbReference type="PROSITE" id="PS50850">
    <property type="entry name" value="MFS"/>
    <property type="match status" value="1"/>
</dbReference>
<dbReference type="EMBL" id="FOGZ01000011">
    <property type="protein sequence ID" value="SER79046.1"/>
    <property type="molecule type" value="Genomic_DNA"/>
</dbReference>
<feature type="transmembrane region" description="Helical" evidence="9">
    <location>
        <begin position="394"/>
        <end position="415"/>
    </location>
</feature>
<reference evidence="11 12" key="1">
    <citation type="submission" date="2016-10" db="EMBL/GenBank/DDBJ databases">
        <authorList>
            <person name="de Groot N.N."/>
        </authorList>
    </citation>
    <scope>NUCLEOTIDE SEQUENCE [LARGE SCALE GENOMIC DNA]</scope>
    <source>
        <strain evidence="11 12">DSM 16859</strain>
    </source>
</reference>
<feature type="transmembrane region" description="Helical" evidence="9">
    <location>
        <begin position="304"/>
        <end position="327"/>
    </location>
</feature>
<feature type="transmembrane region" description="Helical" evidence="9">
    <location>
        <begin position="333"/>
        <end position="357"/>
    </location>
</feature>
<name>A0A1H9S1W4_9ACTN</name>
<keyword evidence="7 9" id="KW-0472">Membrane</keyword>
<dbReference type="InterPro" id="IPR005829">
    <property type="entry name" value="Sugar_transporter_CS"/>
</dbReference>
<dbReference type="GO" id="GO:1990961">
    <property type="term" value="P:xenobiotic detoxification by transmembrane export across the plasma membrane"/>
    <property type="evidence" value="ECO:0007669"/>
    <property type="project" value="InterPro"/>
</dbReference>
<feature type="domain" description="Major facilitator superfamily (MFS) profile" evidence="10">
    <location>
        <begin position="35"/>
        <end position="420"/>
    </location>
</feature>
<evidence type="ECO:0000256" key="1">
    <source>
        <dbReference type="ARBA" id="ARBA00004651"/>
    </source>
</evidence>
<dbReference type="Pfam" id="PF07690">
    <property type="entry name" value="MFS_1"/>
    <property type="match status" value="1"/>
</dbReference>
<gene>
    <name evidence="11" type="ORF">SAMN05443377_11112</name>
</gene>
<keyword evidence="12" id="KW-1185">Reference proteome</keyword>
<evidence type="ECO:0000256" key="7">
    <source>
        <dbReference type="ARBA" id="ARBA00023136"/>
    </source>
</evidence>
<dbReference type="Gene3D" id="1.20.1720.10">
    <property type="entry name" value="Multidrug resistance protein D"/>
    <property type="match status" value="1"/>
</dbReference>
<feature type="transmembrane region" description="Helical" evidence="9">
    <location>
        <begin position="69"/>
        <end position="89"/>
    </location>
</feature>
<feature type="region of interest" description="Disordered" evidence="8">
    <location>
        <begin position="1"/>
        <end position="25"/>
    </location>
</feature>
<dbReference type="InterPro" id="IPR036259">
    <property type="entry name" value="MFS_trans_sf"/>
</dbReference>
<feature type="transmembrane region" description="Helical" evidence="9">
    <location>
        <begin position="277"/>
        <end position="297"/>
    </location>
</feature>
<feature type="transmembrane region" description="Helical" evidence="9">
    <location>
        <begin position="369"/>
        <end position="388"/>
    </location>
</feature>
<organism evidence="11 12">
    <name type="scientific">Propionibacterium cyclohexanicum</name>
    <dbReference type="NCBI Taxonomy" id="64702"/>
    <lineage>
        <taxon>Bacteria</taxon>
        <taxon>Bacillati</taxon>
        <taxon>Actinomycetota</taxon>
        <taxon>Actinomycetes</taxon>
        <taxon>Propionibacteriales</taxon>
        <taxon>Propionibacteriaceae</taxon>
        <taxon>Propionibacterium</taxon>
    </lineage>
</organism>
<dbReference type="Proteomes" id="UP000198815">
    <property type="component" value="Unassembled WGS sequence"/>
</dbReference>
<feature type="transmembrane region" description="Helical" evidence="9">
    <location>
        <begin position="101"/>
        <end position="120"/>
    </location>
</feature>
<dbReference type="PANTHER" id="PTHR23502:SF132">
    <property type="entry name" value="POLYAMINE TRANSPORTER 2-RELATED"/>
    <property type="match status" value="1"/>
</dbReference>
<evidence type="ECO:0000256" key="8">
    <source>
        <dbReference type="SAM" id="MobiDB-lite"/>
    </source>
</evidence>
<accession>A0A1H9S1W4</accession>
<evidence type="ECO:0000259" key="10">
    <source>
        <dbReference type="PROSITE" id="PS50850"/>
    </source>
</evidence>
<feature type="transmembrane region" description="Helical" evidence="9">
    <location>
        <begin position="239"/>
        <end position="257"/>
    </location>
</feature>
<dbReference type="NCBIfam" id="TIGR00710">
    <property type="entry name" value="efflux_Bcr_CflA"/>
    <property type="match status" value="1"/>
</dbReference>
<dbReference type="GO" id="GO:0042910">
    <property type="term" value="F:xenobiotic transmembrane transporter activity"/>
    <property type="evidence" value="ECO:0007669"/>
    <property type="project" value="InterPro"/>
</dbReference>
<dbReference type="PANTHER" id="PTHR23502">
    <property type="entry name" value="MAJOR FACILITATOR SUPERFAMILY"/>
    <property type="match status" value="1"/>
</dbReference>
<evidence type="ECO:0000256" key="4">
    <source>
        <dbReference type="ARBA" id="ARBA00022475"/>
    </source>
</evidence>
<evidence type="ECO:0000256" key="5">
    <source>
        <dbReference type="ARBA" id="ARBA00022692"/>
    </source>
</evidence>
<evidence type="ECO:0000256" key="3">
    <source>
        <dbReference type="ARBA" id="ARBA00022448"/>
    </source>
</evidence>
<keyword evidence="5 9" id="KW-0812">Transmembrane</keyword>
<keyword evidence="6 9" id="KW-1133">Transmembrane helix</keyword>
<feature type="compositionally biased region" description="Polar residues" evidence="8">
    <location>
        <begin position="1"/>
        <end position="10"/>
    </location>
</feature>
<keyword evidence="3" id="KW-0813">Transport</keyword>
<feature type="transmembrane region" description="Helical" evidence="9">
    <location>
        <begin position="126"/>
        <end position="147"/>
    </location>
</feature>
<keyword evidence="4" id="KW-1003">Cell membrane</keyword>
<dbReference type="InterPro" id="IPR004812">
    <property type="entry name" value="Efflux_drug-R_Bcr/CmlA"/>
</dbReference>
<dbReference type="CDD" id="cd17320">
    <property type="entry name" value="MFS_MdfA_MDR_like"/>
    <property type="match status" value="1"/>
</dbReference>
<protein>
    <submittedName>
        <fullName evidence="11">MFS transporter, DHA1 family, bicyclomycin/chloramphenicol resistance protein</fullName>
    </submittedName>
</protein>
<evidence type="ECO:0000313" key="12">
    <source>
        <dbReference type="Proteomes" id="UP000198815"/>
    </source>
</evidence>
<proteinExistence type="inferred from homology"/>
<dbReference type="RefSeq" id="WP_091969245.1">
    <property type="nucleotide sequence ID" value="NZ_FOGZ01000011.1"/>
</dbReference>
<dbReference type="GO" id="GO:0005886">
    <property type="term" value="C:plasma membrane"/>
    <property type="evidence" value="ECO:0007669"/>
    <property type="project" value="UniProtKB-SubCell"/>
</dbReference>
<evidence type="ECO:0000256" key="2">
    <source>
        <dbReference type="ARBA" id="ARBA00006236"/>
    </source>
</evidence>
<dbReference type="SUPFAM" id="SSF103473">
    <property type="entry name" value="MFS general substrate transporter"/>
    <property type="match status" value="1"/>
</dbReference>
<evidence type="ECO:0000256" key="6">
    <source>
        <dbReference type="ARBA" id="ARBA00022989"/>
    </source>
</evidence>
<comment type="similarity">
    <text evidence="2">Belongs to the major facilitator superfamily. Bcr/CmlA family.</text>
</comment>
<dbReference type="STRING" id="64702.SAMN05443377_11112"/>
<feature type="transmembrane region" description="Helical" evidence="9">
    <location>
        <begin position="159"/>
        <end position="181"/>
    </location>
</feature>